<gene>
    <name evidence="1" type="ORF">GA0074704_3671</name>
</gene>
<proteinExistence type="predicted"/>
<evidence type="ECO:0000313" key="2">
    <source>
        <dbReference type="Proteomes" id="UP000198210"/>
    </source>
</evidence>
<dbReference type="Proteomes" id="UP000198210">
    <property type="component" value="Chromosome I"/>
</dbReference>
<name>A0A1C5IPN3_9ACTN</name>
<organism evidence="1 2">
    <name type="scientific">Micromonospora siamensis</name>
    <dbReference type="NCBI Taxonomy" id="299152"/>
    <lineage>
        <taxon>Bacteria</taxon>
        <taxon>Bacillati</taxon>
        <taxon>Actinomycetota</taxon>
        <taxon>Actinomycetes</taxon>
        <taxon>Micromonosporales</taxon>
        <taxon>Micromonosporaceae</taxon>
        <taxon>Micromonospora</taxon>
    </lineage>
</organism>
<protein>
    <submittedName>
        <fullName evidence="1">Uncharacterized protein</fullName>
    </submittedName>
</protein>
<evidence type="ECO:0000313" key="1">
    <source>
        <dbReference type="EMBL" id="SCG60298.1"/>
    </source>
</evidence>
<keyword evidence="2" id="KW-1185">Reference proteome</keyword>
<reference evidence="1 2" key="1">
    <citation type="submission" date="2016-06" db="EMBL/GenBank/DDBJ databases">
        <authorList>
            <person name="Kjaerup R.B."/>
            <person name="Dalgaard T.S."/>
            <person name="Juul-Madsen H.R."/>
        </authorList>
    </citation>
    <scope>NUCLEOTIDE SEQUENCE [LARGE SCALE GENOMIC DNA]</scope>
    <source>
        <strain evidence="1 2">DSM 45097</strain>
    </source>
</reference>
<dbReference type="RefSeq" id="WP_231926534.1">
    <property type="nucleotide sequence ID" value="NZ_JBHLYF010000023.1"/>
</dbReference>
<dbReference type="AlphaFoldDB" id="A0A1C5IPN3"/>
<dbReference type="EMBL" id="LT607751">
    <property type="protein sequence ID" value="SCG60298.1"/>
    <property type="molecule type" value="Genomic_DNA"/>
</dbReference>
<accession>A0A1C5IPN3</accession>
<sequence>MRDIAFAISSAEPEQRTLAFAKIKDLRTHIEGLKTACAAQGVELGIDTGN</sequence>